<dbReference type="PANTHER" id="PTHR11903:SF37">
    <property type="entry name" value="PSI-PRODUCING OXYGENASE A"/>
    <property type="match status" value="1"/>
</dbReference>
<dbReference type="OrthoDB" id="823504at2759"/>
<sequence length="1061" mass="117530">MPSIFSKLKGMLCIPDSSKPHSEKAASRKPPPPPSAPKPAEDERRRSSDTCSSASSSDSKRSDQVLEVLKAFNLKNIKTVADVAMIGVDGEPVDDKTYLMERIIQLAADLPVTSRTSATLTNAFLNQLWTDLQHPPQSYLGTEYIYRKADGSNNNILWPHLGAAGQPYARTVRPRRMQPIDRPDPGLVFDSLLVRKEFQPHPNKISSVLFYVASIIIHDIFHTNHEDYSISDTSSYLDLAPLYGSSQKEQESVRAMRDGMLKPDCFADVRILGFPPGVGVLLIMFNRFHNHVAETLALIDENGRFSRILNPQGTPKPPNAQALYDEALFQTARLVTTGLYVNIILKDYVRTILNLNRVDSLWNLDPRSEEGKAIFGHKIPEATGNSVSAEFNLVYRWHACVSERDEQWTKDVYTTLFGDYPTQSLGAFLSALDGWAKTLSSDPLKREFAGLSRLPNNKFPDEKLAAIWTASVSDIAGSYGAGHVPAIFKNVEILGIIQSRSWNLASLNEFREYFKLQPHETFKDINPDPIIAEQLRRLYGHPDNVEIYPGVIVEAAKESKLPGSGLCTNFTTSRAILSDAVALVRGDRFYTVDYTPANLTNWGFNEASYDLSINYGCVFYKLVLNAFPNSYRPNSIYAHYPLVIPEENKVILTGLKKADRYNFDKPMDLPAPAIFKSVEACRAVANDTSAFHSTWEPLAFSSGYGLQKSREQAPILAQKLMEHEGLQSAAATFYKDTIASLVKSESYQVGGTRQVDVIRDVFNVAHARFVANVFFLPLGSNGKGRNKYDEFDIITLLSAVYACTSPEQSSAHRFVIMKKKQRGIRQLAEHVQEDVDGLIRGNFGLHSHSTVQLRSYATQAIQAVSKSGLSPTEIVWSQILPLAARIFVTQSRASAEGIDYLFGGGQAKFQDLQELPRTGTTSSGKFQSCVDDICRILPSTPLFRQAASSKIIVDEGRQVELFPGQIVLCEACRQTAVTGDGGTTSEANGPVAVEISLGAQLGKAIVSAMLEVLCQLHKVSRPAGATGRLRRLRQDNTITYLNVEESTSIPHPSSMKVNWQE</sequence>
<dbReference type="SUPFAM" id="SSF48113">
    <property type="entry name" value="Heme-dependent peroxidases"/>
    <property type="match status" value="1"/>
</dbReference>
<evidence type="ECO:0000256" key="1">
    <source>
        <dbReference type="ARBA" id="ARBA00022617"/>
    </source>
</evidence>
<dbReference type="InterPro" id="IPR010255">
    <property type="entry name" value="Haem_peroxidase_sf"/>
</dbReference>
<evidence type="ECO:0000313" key="9">
    <source>
        <dbReference type="Proteomes" id="UP000053617"/>
    </source>
</evidence>
<dbReference type="InterPro" id="IPR037120">
    <property type="entry name" value="Haem_peroxidase_sf_animal"/>
</dbReference>
<feature type="region of interest" description="Disordered" evidence="7">
    <location>
        <begin position="1"/>
        <end position="60"/>
    </location>
</feature>
<keyword evidence="3" id="KW-0223">Dioxygenase</keyword>
<feature type="binding site" description="axial binding residue" evidence="6">
    <location>
        <position position="398"/>
    </location>
    <ligand>
        <name>heme b</name>
        <dbReference type="ChEBI" id="CHEBI:60344"/>
    </ligand>
    <ligandPart>
        <name>Fe</name>
        <dbReference type="ChEBI" id="CHEBI:18248"/>
    </ligandPart>
</feature>
<dbReference type="VEuPathDB" id="FungiDB:Z518_08058"/>
<dbReference type="InterPro" id="IPR019791">
    <property type="entry name" value="Haem_peroxidase_animal"/>
</dbReference>
<dbReference type="InterPro" id="IPR034812">
    <property type="entry name" value="Ppo-like_N"/>
</dbReference>
<evidence type="ECO:0000256" key="4">
    <source>
        <dbReference type="ARBA" id="ARBA00023002"/>
    </source>
</evidence>
<evidence type="ECO:0000256" key="2">
    <source>
        <dbReference type="ARBA" id="ARBA00022723"/>
    </source>
</evidence>
<dbReference type="GO" id="GO:0051213">
    <property type="term" value="F:dioxygenase activity"/>
    <property type="evidence" value="ECO:0007669"/>
    <property type="project" value="UniProtKB-KW"/>
</dbReference>
<dbReference type="GO" id="GO:0004601">
    <property type="term" value="F:peroxidase activity"/>
    <property type="evidence" value="ECO:0007669"/>
    <property type="project" value="InterPro"/>
</dbReference>
<dbReference type="HOGENOM" id="CLU_002329_1_0_1"/>
<organism evidence="8 9">
    <name type="scientific">Rhinocladiella mackenziei CBS 650.93</name>
    <dbReference type="NCBI Taxonomy" id="1442369"/>
    <lineage>
        <taxon>Eukaryota</taxon>
        <taxon>Fungi</taxon>
        <taxon>Dikarya</taxon>
        <taxon>Ascomycota</taxon>
        <taxon>Pezizomycotina</taxon>
        <taxon>Eurotiomycetes</taxon>
        <taxon>Chaetothyriomycetidae</taxon>
        <taxon>Chaetothyriales</taxon>
        <taxon>Herpotrichiellaceae</taxon>
        <taxon>Rhinocladiella</taxon>
    </lineage>
</organism>
<gene>
    <name evidence="8" type="ORF">Z518_08058</name>
</gene>
<dbReference type="GO" id="GO:0006631">
    <property type="term" value="P:fatty acid metabolic process"/>
    <property type="evidence" value="ECO:0007669"/>
    <property type="project" value="UniProtKB-ARBA"/>
</dbReference>
<keyword evidence="1 6" id="KW-0349">Heme</keyword>
<evidence type="ECO:0000256" key="3">
    <source>
        <dbReference type="ARBA" id="ARBA00022964"/>
    </source>
</evidence>
<evidence type="ECO:0000256" key="5">
    <source>
        <dbReference type="ARBA" id="ARBA00023004"/>
    </source>
</evidence>
<accession>A0A0D2I8D2</accession>
<keyword evidence="2 6" id="KW-0479">Metal-binding</keyword>
<dbReference type="PANTHER" id="PTHR11903">
    <property type="entry name" value="PROSTAGLANDIN G/H SYNTHASE"/>
    <property type="match status" value="1"/>
</dbReference>
<dbReference type="GeneID" id="25296129"/>
<evidence type="ECO:0000256" key="6">
    <source>
        <dbReference type="PIRSR" id="PIRSR619791-2"/>
    </source>
</evidence>
<keyword evidence="4" id="KW-0560">Oxidoreductase</keyword>
<protein>
    <recommendedName>
        <fullName evidence="10">Linoleate 8R-lipoxygenase</fullName>
    </recommendedName>
</protein>
<name>A0A0D2I8D2_9EURO</name>
<dbReference type="Pfam" id="PF03098">
    <property type="entry name" value="An_peroxidase"/>
    <property type="match status" value="2"/>
</dbReference>
<evidence type="ECO:0008006" key="10">
    <source>
        <dbReference type="Google" id="ProtNLM"/>
    </source>
</evidence>
<evidence type="ECO:0000256" key="7">
    <source>
        <dbReference type="SAM" id="MobiDB-lite"/>
    </source>
</evidence>
<reference evidence="8 9" key="1">
    <citation type="submission" date="2015-01" db="EMBL/GenBank/DDBJ databases">
        <title>The Genome Sequence of Rhinocladiella mackenzie CBS 650.93.</title>
        <authorList>
            <consortium name="The Broad Institute Genomics Platform"/>
            <person name="Cuomo C."/>
            <person name="de Hoog S."/>
            <person name="Gorbushina A."/>
            <person name="Stielow B."/>
            <person name="Teixiera M."/>
            <person name="Abouelleil A."/>
            <person name="Chapman S.B."/>
            <person name="Priest M."/>
            <person name="Young S.K."/>
            <person name="Wortman J."/>
            <person name="Nusbaum C."/>
            <person name="Birren B."/>
        </authorList>
    </citation>
    <scope>NUCLEOTIDE SEQUENCE [LARGE SCALE GENOMIC DNA]</scope>
    <source>
        <strain evidence="8 9">CBS 650.93</strain>
    </source>
</reference>
<dbReference type="GO" id="GO:0046872">
    <property type="term" value="F:metal ion binding"/>
    <property type="evidence" value="ECO:0007669"/>
    <property type="project" value="UniProtKB-KW"/>
</dbReference>
<dbReference type="InterPro" id="IPR050783">
    <property type="entry name" value="Oxylipin_biosynth_metab"/>
</dbReference>
<keyword evidence="5 6" id="KW-0408">Iron</keyword>
<dbReference type="Gene3D" id="1.10.640.10">
    <property type="entry name" value="Haem peroxidase domain superfamily, animal type"/>
    <property type="match status" value="1"/>
</dbReference>
<dbReference type="Proteomes" id="UP000053617">
    <property type="component" value="Unassembled WGS sequence"/>
</dbReference>
<dbReference type="STRING" id="1442369.A0A0D2I8D2"/>
<proteinExistence type="predicted"/>
<feature type="compositionally biased region" description="Basic and acidic residues" evidence="7">
    <location>
        <begin position="39"/>
        <end position="48"/>
    </location>
</feature>
<dbReference type="PROSITE" id="PS50292">
    <property type="entry name" value="PEROXIDASE_3"/>
    <property type="match status" value="1"/>
</dbReference>
<dbReference type="AlphaFoldDB" id="A0A0D2I8D2"/>
<dbReference type="GO" id="GO:0006979">
    <property type="term" value="P:response to oxidative stress"/>
    <property type="evidence" value="ECO:0007669"/>
    <property type="project" value="InterPro"/>
</dbReference>
<evidence type="ECO:0000313" key="8">
    <source>
        <dbReference type="EMBL" id="KIX02119.1"/>
    </source>
</evidence>
<dbReference type="PRINTS" id="PR00457">
    <property type="entry name" value="ANPEROXIDASE"/>
</dbReference>
<dbReference type="CDD" id="cd09817">
    <property type="entry name" value="linoleate_diol_synthase_like"/>
    <property type="match status" value="1"/>
</dbReference>
<dbReference type="EMBL" id="KN847480">
    <property type="protein sequence ID" value="KIX02119.1"/>
    <property type="molecule type" value="Genomic_DNA"/>
</dbReference>
<dbReference type="RefSeq" id="XP_013269255.1">
    <property type="nucleotide sequence ID" value="XM_013413801.1"/>
</dbReference>
<dbReference type="GO" id="GO:0020037">
    <property type="term" value="F:heme binding"/>
    <property type="evidence" value="ECO:0007669"/>
    <property type="project" value="InterPro"/>
</dbReference>
<keyword evidence="9" id="KW-1185">Reference proteome</keyword>